<evidence type="ECO:0000313" key="3">
    <source>
        <dbReference type="Proteomes" id="UP000515838"/>
    </source>
</evidence>
<gene>
    <name evidence="2" type="ORF">IAE60_14255</name>
</gene>
<dbReference type="InterPro" id="IPR031800">
    <property type="entry name" value="PilZ_atypical"/>
</dbReference>
<dbReference type="GeneID" id="81472144"/>
<dbReference type="Proteomes" id="UP000515838">
    <property type="component" value="Chromosome"/>
</dbReference>
<evidence type="ECO:0000313" key="2">
    <source>
        <dbReference type="EMBL" id="QNN77085.1"/>
    </source>
</evidence>
<feature type="domain" description="Cyclic di-GMP receptor atypical PilZ" evidence="1">
    <location>
        <begin position="47"/>
        <end position="188"/>
    </location>
</feature>
<evidence type="ECO:0000259" key="1">
    <source>
        <dbReference type="Pfam" id="PF16823"/>
    </source>
</evidence>
<sequence>MATPIVLVEHPAEHVLFDGALTCDVVLPARFDTGARVVMQATSEALLKGLAIAEDVRGDDPDERKEATPTQQRIEAKLDLVLSLLGRLARRHEGAPAPTALRWSHRGMRLDVTSPVACTEGAPGIVVVQPAAWLSDQIELPVVALAQVQGSHGLHHLWLQFETLNAGLAEAMDRHLFRLHRRQIAEARQSQQAGRG</sequence>
<protein>
    <submittedName>
        <fullName evidence="2">PilZ domain-containing protein</fullName>
    </submittedName>
</protein>
<accession>A0A7G9TAG0</accession>
<proteinExistence type="predicted"/>
<name>A0A7G9TAG0_PSEMX</name>
<organism evidence="2 3">
    <name type="scientific">Pseudoxanthomonas mexicana</name>
    <dbReference type="NCBI Taxonomy" id="128785"/>
    <lineage>
        <taxon>Bacteria</taxon>
        <taxon>Pseudomonadati</taxon>
        <taxon>Pseudomonadota</taxon>
        <taxon>Gammaproteobacteria</taxon>
        <taxon>Lysobacterales</taxon>
        <taxon>Lysobacteraceae</taxon>
        <taxon>Pseudoxanthomonas</taxon>
    </lineage>
</organism>
<dbReference type="AlphaFoldDB" id="A0A7G9TAG0"/>
<dbReference type="RefSeq" id="WP_187572766.1">
    <property type="nucleotide sequence ID" value="NZ_CP060731.1"/>
</dbReference>
<reference evidence="2 3" key="1">
    <citation type="submission" date="2020-08" db="EMBL/GenBank/DDBJ databases">
        <title>Streptomycin Non-resistant strain, P. mexicana.</title>
        <authorList>
            <person name="Ganesh-Kumar S."/>
            <person name="Zhe T."/>
            <person name="Yu Z."/>
            <person name="Min Y."/>
        </authorList>
    </citation>
    <scope>NUCLEOTIDE SEQUENCE [LARGE SCALE GENOMIC DNA]</scope>
    <source>
        <strain evidence="2 3">GTZY2</strain>
    </source>
</reference>
<dbReference type="EMBL" id="CP060731">
    <property type="protein sequence ID" value="QNN77085.1"/>
    <property type="molecule type" value="Genomic_DNA"/>
</dbReference>
<dbReference type="Pfam" id="PF16823">
    <property type="entry name" value="tPilZ"/>
    <property type="match status" value="1"/>
</dbReference>